<dbReference type="CDD" id="cd01335">
    <property type="entry name" value="Radical_SAM"/>
    <property type="match status" value="1"/>
</dbReference>
<dbReference type="InterPro" id="IPR027596">
    <property type="entry name" value="AmmeMemoSam_rS"/>
</dbReference>
<dbReference type="InterPro" id="IPR016431">
    <property type="entry name" value="Pyrv-formate_lyase-activ_prd"/>
</dbReference>
<evidence type="ECO:0000256" key="5">
    <source>
        <dbReference type="ARBA" id="ARBA00023004"/>
    </source>
</evidence>
<feature type="domain" description="Radical SAM core" evidence="8">
    <location>
        <begin position="71"/>
        <end position="310"/>
    </location>
</feature>
<keyword evidence="10" id="KW-1185">Reference proteome</keyword>
<dbReference type="InterPro" id="IPR034457">
    <property type="entry name" value="Organic_radical-activating"/>
</dbReference>
<dbReference type="SFLD" id="SFLDG01101">
    <property type="entry name" value="Uncharacterised_Radical_SAM_Su"/>
    <property type="match status" value="1"/>
</dbReference>
<evidence type="ECO:0000256" key="6">
    <source>
        <dbReference type="ARBA" id="ARBA00023014"/>
    </source>
</evidence>
<evidence type="ECO:0000256" key="1">
    <source>
        <dbReference type="ARBA" id="ARBA00022485"/>
    </source>
</evidence>
<proteinExistence type="predicted"/>
<evidence type="ECO:0000256" key="2">
    <source>
        <dbReference type="ARBA" id="ARBA00022526"/>
    </source>
</evidence>
<dbReference type="PANTHER" id="PTHR30352:SF5">
    <property type="entry name" value="PYRUVATE FORMATE-LYASE 1-ACTIVATING ENZYME"/>
    <property type="match status" value="1"/>
</dbReference>
<sequence>MSALHEAMFYQSIGAERVLCTLCPHDCRIGPGGRGACGVRYNHGGKLYTLVYDKVVARNVEPVEKKPLFHFHPGSIAYSIATVGCNLRCAYCQNWTISQWPKEHLPTQLEASGQEEEIEPVCPQLNRLETAVPGERVSPEQIVDAAVRCGASSIAYTFTEPTIFFELAYETAKLARSKGLKNIFVTSGYINEAPLRELSAVLDAVNIDLKFFQEKSYRHISRVRMQPILEAIRLYHQLGVWVEVTTLIIPGVNDSASELRDIAGFICALSPDIPWHVSQFYPAHRMSDVPVTPVKTLELAVDIGQQAGLRYVYQGNVPGGGGENSRCHYCGGILIERYGFHVLANRIVDGRCPQCDTQVAGIAMSA</sequence>
<dbReference type="InterPro" id="IPR007197">
    <property type="entry name" value="rSAM"/>
</dbReference>
<keyword evidence="5 7" id="KW-0408">Iron</keyword>
<evidence type="ECO:0000256" key="4">
    <source>
        <dbReference type="ARBA" id="ARBA00022723"/>
    </source>
</evidence>
<feature type="binding site" evidence="7">
    <location>
        <position position="89"/>
    </location>
    <ligand>
        <name>[4Fe-4S] cluster</name>
        <dbReference type="ChEBI" id="CHEBI:49883"/>
        <note>4Fe-4S-S-AdoMet</note>
    </ligand>
</feature>
<dbReference type="GO" id="GO:0051539">
    <property type="term" value="F:4 iron, 4 sulfur cluster binding"/>
    <property type="evidence" value="ECO:0007669"/>
    <property type="project" value="UniProtKB-KW"/>
</dbReference>
<keyword evidence="3 7" id="KW-0949">S-adenosyl-L-methionine</keyword>
<keyword evidence="6 7" id="KW-0411">Iron-sulfur</keyword>
<evidence type="ECO:0000256" key="7">
    <source>
        <dbReference type="PIRSR" id="PIRSR004869-50"/>
    </source>
</evidence>
<dbReference type="SFLD" id="SFLDS00029">
    <property type="entry name" value="Radical_SAM"/>
    <property type="match status" value="1"/>
</dbReference>
<dbReference type="EMBL" id="CP157743">
    <property type="protein sequence ID" value="XBS19790.1"/>
    <property type="molecule type" value="Genomic_DNA"/>
</dbReference>
<dbReference type="NCBIfam" id="TIGR04337">
    <property type="entry name" value="AmmeMemoSam_rS"/>
    <property type="match status" value="1"/>
</dbReference>
<dbReference type="RefSeq" id="WP_349431375.1">
    <property type="nucleotide sequence ID" value="NZ_CP157743.1"/>
</dbReference>
<dbReference type="GO" id="GO:0003824">
    <property type="term" value="F:catalytic activity"/>
    <property type="evidence" value="ECO:0007669"/>
    <property type="project" value="InterPro"/>
</dbReference>
<feature type="binding site" evidence="7">
    <location>
        <position position="92"/>
    </location>
    <ligand>
        <name>[4Fe-4S] cluster</name>
        <dbReference type="ChEBI" id="CHEBI:49883"/>
        <note>4Fe-4S-S-AdoMet</note>
    </ligand>
</feature>
<comment type="cofactor">
    <cofactor evidence="7">
        <name>[4Fe-4S] cluster</name>
        <dbReference type="ChEBI" id="CHEBI:49883"/>
    </cofactor>
    <text evidence="7">Binds 1 [4Fe-4S] cluster. The cluster is coordinated with 3 cysteines and an exchangeable S-adenosyl-L-methionine.</text>
</comment>
<dbReference type="InterPro" id="IPR058240">
    <property type="entry name" value="rSAM_sf"/>
</dbReference>
<keyword evidence="4 7" id="KW-0479">Metal-binding</keyword>
<dbReference type="KEGG" id="mech:Q9L42_015705"/>
<accession>A0AAU7NS53</accession>
<keyword evidence="2" id="KW-0313">Glucose metabolism</keyword>
<evidence type="ECO:0000256" key="3">
    <source>
        <dbReference type="ARBA" id="ARBA00022691"/>
    </source>
</evidence>
<feature type="binding site" evidence="7">
    <location>
        <position position="85"/>
    </location>
    <ligand>
        <name>[4Fe-4S] cluster</name>
        <dbReference type="ChEBI" id="CHEBI:49883"/>
        <note>4Fe-4S-S-AdoMet</note>
    </ligand>
</feature>
<evidence type="ECO:0000313" key="9">
    <source>
        <dbReference type="EMBL" id="XBS19790.1"/>
    </source>
</evidence>
<dbReference type="AlphaFoldDB" id="A0AAU7NS53"/>
<keyword evidence="1" id="KW-0004">4Fe-4S</keyword>
<name>A0AAU7NS53_9GAMM</name>
<organism evidence="9 10">
    <name type="scientific">Methylomarinum roseum</name>
    <dbReference type="NCBI Taxonomy" id="3067653"/>
    <lineage>
        <taxon>Bacteria</taxon>
        <taxon>Pseudomonadati</taxon>
        <taxon>Pseudomonadota</taxon>
        <taxon>Gammaproteobacteria</taxon>
        <taxon>Methylococcales</taxon>
        <taxon>Methylococcaceae</taxon>
        <taxon>Methylomarinum</taxon>
    </lineage>
</organism>
<gene>
    <name evidence="9" type="primary">amrS</name>
    <name evidence="9" type="ORF">Q9L42_015705</name>
</gene>
<protein>
    <submittedName>
        <fullName evidence="9">AmmeMemoRadiSam system radical SAM enzyme</fullName>
    </submittedName>
</protein>
<reference evidence="9 10" key="1">
    <citation type="journal article" date="2024" name="Microbiology">
        <title>Methylomarinum rosea sp. nov., a novel halophilic methanotrophic bacterium from the hypersaline Lake Elton.</title>
        <authorList>
            <person name="Suleimanov R.Z."/>
            <person name="Oshkin I.Y."/>
            <person name="Danilova O.V."/>
            <person name="Suzina N.E."/>
            <person name="Dedysh S.N."/>
        </authorList>
    </citation>
    <scope>NUCLEOTIDE SEQUENCE [LARGE SCALE GENOMIC DNA]</scope>
    <source>
        <strain evidence="9 10">Ch1-1</strain>
    </source>
</reference>
<dbReference type="InterPro" id="IPR013785">
    <property type="entry name" value="Aldolase_TIM"/>
</dbReference>
<dbReference type="PROSITE" id="PS51918">
    <property type="entry name" value="RADICAL_SAM"/>
    <property type="match status" value="1"/>
</dbReference>
<evidence type="ECO:0000259" key="8">
    <source>
        <dbReference type="PROSITE" id="PS51918"/>
    </source>
</evidence>
<dbReference type="PANTHER" id="PTHR30352">
    <property type="entry name" value="PYRUVATE FORMATE-LYASE-ACTIVATING ENZYME"/>
    <property type="match status" value="1"/>
</dbReference>
<dbReference type="PIRSF" id="PIRSF004869">
    <property type="entry name" value="PflX_prd"/>
    <property type="match status" value="1"/>
</dbReference>
<dbReference type="SUPFAM" id="SSF102114">
    <property type="entry name" value="Radical SAM enzymes"/>
    <property type="match status" value="1"/>
</dbReference>
<dbReference type="Pfam" id="PF04055">
    <property type="entry name" value="Radical_SAM"/>
    <property type="match status" value="1"/>
</dbReference>
<dbReference type="Gene3D" id="3.20.20.70">
    <property type="entry name" value="Aldolase class I"/>
    <property type="match status" value="1"/>
</dbReference>
<dbReference type="Proteomes" id="UP001225378">
    <property type="component" value="Chromosome"/>
</dbReference>
<dbReference type="GO" id="GO:0046872">
    <property type="term" value="F:metal ion binding"/>
    <property type="evidence" value="ECO:0007669"/>
    <property type="project" value="UniProtKB-KW"/>
</dbReference>
<keyword evidence="2" id="KW-0119">Carbohydrate metabolism</keyword>
<evidence type="ECO:0000313" key="10">
    <source>
        <dbReference type="Proteomes" id="UP001225378"/>
    </source>
</evidence>
<dbReference type="GO" id="GO:0006006">
    <property type="term" value="P:glucose metabolic process"/>
    <property type="evidence" value="ECO:0007669"/>
    <property type="project" value="UniProtKB-KW"/>
</dbReference>